<proteinExistence type="predicted"/>
<dbReference type="Proteomes" id="UP000235388">
    <property type="component" value="Unassembled WGS sequence"/>
</dbReference>
<evidence type="ECO:0000313" key="1">
    <source>
        <dbReference type="EMBL" id="PLW55806.1"/>
    </source>
</evidence>
<organism evidence="1 2">
    <name type="scientific">Puccinia coronata f. sp. avenae</name>
    <dbReference type="NCBI Taxonomy" id="200324"/>
    <lineage>
        <taxon>Eukaryota</taxon>
        <taxon>Fungi</taxon>
        <taxon>Dikarya</taxon>
        <taxon>Basidiomycota</taxon>
        <taxon>Pucciniomycotina</taxon>
        <taxon>Pucciniomycetes</taxon>
        <taxon>Pucciniales</taxon>
        <taxon>Pucciniaceae</taxon>
        <taxon>Puccinia</taxon>
    </lineage>
</organism>
<sequence>MNQFLLSMKYMHCGNIQQNIWIRDSSAVENREHSPIQSGLPAAMTLSSGRSSNKLHLRWGNIQIAHPSTYPNLFSFGVFCRIISADQGGSEKTSVGHDCVTHKHDKNGENCGKRKMTERSCCMKQSHEETPESNITS</sequence>
<keyword evidence="2" id="KW-1185">Reference proteome</keyword>
<reference evidence="1 2" key="1">
    <citation type="submission" date="2017-11" db="EMBL/GenBank/DDBJ databases">
        <title>De novo assembly and phasing of dikaryotic genomes from two isolates of Puccinia coronata f. sp. avenae, the causal agent of oat crown rust.</title>
        <authorList>
            <person name="Miller M.E."/>
            <person name="Zhang Y."/>
            <person name="Omidvar V."/>
            <person name="Sperschneider J."/>
            <person name="Schwessinger B."/>
            <person name="Raley C."/>
            <person name="Palmer J.M."/>
            <person name="Garnica D."/>
            <person name="Upadhyaya N."/>
            <person name="Rathjen J."/>
            <person name="Taylor J.M."/>
            <person name="Park R.F."/>
            <person name="Dodds P.N."/>
            <person name="Hirsch C.D."/>
            <person name="Kianian S.F."/>
            <person name="Figueroa M."/>
        </authorList>
    </citation>
    <scope>NUCLEOTIDE SEQUENCE [LARGE SCALE GENOMIC DNA]</scope>
    <source>
        <strain evidence="1">12NC29</strain>
    </source>
</reference>
<gene>
    <name evidence="1" type="ORF">PCANC_01624</name>
</gene>
<dbReference type="EMBL" id="PGCJ01000028">
    <property type="protein sequence ID" value="PLW55806.1"/>
    <property type="molecule type" value="Genomic_DNA"/>
</dbReference>
<dbReference type="AlphaFoldDB" id="A0A2N5W0P0"/>
<accession>A0A2N5W0P0</accession>
<protein>
    <submittedName>
        <fullName evidence="1">Uncharacterized protein</fullName>
    </submittedName>
</protein>
<evidence type="ECO:0000313" key="2">
    <source>
        <dbReference type="Proteomes" id="UP000235388"/>
    </source>
</evidence>
<comment type="caution">
    <text evidence="1">The sequence shown here is derived from an EMBL/GenBank/DDBJ whole genome shotgun (WGS) entry which is preliminary data.</text>
</comment>
<name>A0A2N5W0P0_9BASI</name>